<sequence>MQLVLTQVASEDPRFVEKEPPPLSEEFPIATRVFFLGEHAYGVAAQVAETTDTTLSIMLAFLPAEANETEKFKQILAKRVATRYWPSWIVAEKLNLSAFALSKITSSFMVLGPDGSKVNLGLSLKFEAKGMKVMEYSRKDGRTWEFSDKALTLIRSYKTMFPEVFQRLDNRGDDFPRAADVFQGTDPDMRLREAKAWLAKQGIKDFEPVPLSSDQLSKETVVEIEKLADELNKSKVPGAFKKALVKGIPRQAVLLPAHAQYRLQSQSFSLGDRVTMVQESGGVPLSAKGVVISLTGNMLDVVWDIPFLSGTTLQDRCSQYRGSTVTFSSCLNLTRRQYVMSTNPKAQQAAAHQTFMPRGRGGQPPHAFRSDSQPNVPQLPK</sequence>
<feature type="domain" description="Exoribonuclease Xrn1 D2/D3" evidence="3">
    <location>
        <begin position="22"/>
        <end position="246"/>
    </location>
</feature>
<dbReference type="Proteomes" id="UP000077266">
    <property type="component" value="Unassembled WGS sequence"/>
</dbReference>
<dbReference type="Pfam" id="PF18129">
    <property type="entry name" value="SH3_12"/>
    <property type="match status" value="1"/>
</dbReference>
<feature type="region of interest" description="Disordered" evidence="1">
    <location>
        <begin position="343"/>
        <end position="381"/>
    </location>
</feature>
<feature type="domain" description="5'-3' exoribonuclease 1 SH3-like" evidence="2">
    <location>
        <begin position="266"/>
        <end position="332"/>
    </location>
</feature>
<dbReference type="OrthoDB" id="372487at2759"/>
<dbReference type="EMBL" id="KV426045">
    <property type="protein sequence ID" value="KZV90588.1"/>
    <property type="molecule type" value="Genomic_DNA"/>
</dbReference>
<proteinExistence type="predicted"/>
<evidence type="ECO:0000259" key="3">
    <source>
        <dbReference type="Pfam" id="PF18334"/>
    </source>
</evidence>
<dbReference type="InterPro" id="IPR014722">
    <property type="entry name" value="Rib_uL2_dom2"/>
</dbReference>
<dbReference type="InterPro" id="IPR041385">
    <property type="entry name" value="SH3_12"/>
</dbReference>
<keyword evidence="5" id="KW-1185">Reference proteome</keyword>
<dbReference type="STRING" id="1314781.A0A165GIX3"/>
<dbReference type="Gene3D" id="2.30.30.750">
    <property type="match status" value="1"/>
</dbReference>
<evidence type="ECO:0000256" key="1">
    <source>
        <dbReference type="SAM" id="MobiDB-lite"/>
    </source>
</evidence>
<reference evidence="4 5" key="1">
    <citation type="journal article" date="2016" name="Mol. Biol. Evol.">
        <title>Comparative Genomics of Early-Diverging Mushroom-Forming Fungi Provides Insights into the Origins of Lignocellulose Decay Capabilities.</title>
        <authorList>
            <person name="Nagy L.G."/>
            <person name="Riley R."/>
            <person name="Tritt A."/>
            <person name="Adam C."/>
            <person name="Daum C."/>
            <person name="Floudas D."/>
            <person name="Sun H."/>
            <person name="Yadav J.S."/>
            <person name="Pangilinan J."/>
            <person name="Larsson K.H."/>
            <person name="Matsuura K."/>
            <person name="Barry K."/>
            <person name="Labutti K."/>
            <person name="Kuo R."/>
            <person name="Ohm R.A."/>
            <person name="Bhattacharya S.S."/>
            <person name="Shirouzu T."/>
            <person name="Yoshinaga Y."/>
            <person name="Martin F.M."/>
            <person name="Grigoriev I.V."/>
            <person name="Hibbett D.S."/>
        </authorList>
    </citation>
    <scope>NUCLEOTIDE SEQUENCE [LARGE SCALE GENOMIC DNA]</scope>
    <source>
        <strain evidence="4 5">HHB12029</strain>
    </source>
</reference>
<organism evidence="4 5">
    <name type="scientific">Exidia glandulosa HHB12029</name>
    <dbReference type="NCBI Taxonomy" id="1314781"/>
    <lineage>
        <taxon>Eukaryota</taxon>
        <taxon>Fungi</taxon>
        <taxon>Dikarya</taxon>
        <taxon>Basidiomycota</taxon>
        <taxon>Agaricomycotina</taxon>
        <taxon>Agaricomycetes</taxon>
        <taxon>Auriculariales</taxon>
        <taxon>Exidiaceae</taxon>
        <taxon>Exidia</taxon>
    </lineage>
</organism>
<gene>
    <name evidence="4" type="ORF">EXIGLDRAFT_616721</name>
</gene>
<name>A0A165GIX3_EXIGL</name>
<dbReference type="Pfam" id="PF18334">
    <property type="entry name" value="XRN1_D2_D3"/>
    <property type="match status" value="1"/>
</dbReference>
<dbReference type="Gene3D" id="2.30.30.30">
    <property type="match status" value="1"/>
</dbReference>
<evidence type="ECO:0000313" key="4">
    <source>
        <dbReference type="EMBL" id="KZV90588.1"/>
    </source>
</evidence>
<feature type="compositionally biased region" description="Polar residues" evidence="1">
    <location>
        <begin position="370"/>
        <end position="381"/>
    </location>
</feature>
<dbReference type="InterPro" id="IPR047008">
    <property type="entry name" value="XRN1_SH3_sf"/>
</dbReference>
<dbReference type="AlphaFoldDB" id="A0A165GIX3"/>
<dbReference type="InParanoid" id="A0A165GIX3"/>
<evidence type="ECO:0000259" key="2">
    <source>
        <dbReference type="Pfam" id="PF18129"/>
    </source>
</evidence>
<accession>A0A165GIX3</accession>
<protein>
    <submittedName>
        <fullName evidence="4">Uncharacterized protein</fullName>
    </submittedName>
</protein>
<evidence type="ECO:0000313" key="5">
    <source>
        <dbReference type="Proteomes" id="UP000077266"/>
    </source>
</evidence>
<dbReference type="InterPro" id="IPR041106">
    <property type="entry name" value="XRN1_D2_D3"/>
</dbReference>